<dbReference type="GO" id="GO:0000139">
    <property type="term" value="C:Golgi membrane"/>
    <property type="evidence" value="ECO:0007669"/>
    <property type="project" value="UniProtKB-SubCell"/>
</dbReference>
<keyword evidence="4 10" id="KW-0812">Transmembrane</keyword>
<evidence type="ECO:0000256" key="2">
    <source>
        <dbReference type="ARBA" id="ARBA00004653"/>
    </source>
</evidence>
<sequence length="119" mass="14163">MSFIFLLSCSETYQFFDLLFCCPDQVTEIRETLREVLNGDRLTNSLYQLKFREDKTMEMICWKLLKRKDIAQFRYSNKDEEAEKEEVGWKHLHGDVFRYPPYLSLFCAIMGSGAQLLKL</sequence>
<dbReference type="AlphaFoldDB" id="A0A7J6WW31"/>
<dbReference type="Proteomes" id="UP000554482">
    <property type="component" value="Unassembled WGS sequence"/>
</dbReference>
<comment type="subcellular location">
    <subcellularLocation>
        <location evidence="1">Endosome membrane</location>
        <topology evidence="1">Multi-pass membrane protein</topology>
    </subcellularLocation>
    <subcellularLocation>
        <location evidence="2">Golgi apparatus membrane</location>
        <topology evidence="2">Multi-pass membrane protein</topology>
    </subcellularLocation>
</comment>
<gene>
    <name evidence="10" type="ORF">FRX31_009149</name>
</gene>
<keyword evidence="6" id="KW-0967">Endosome</keyword>
<keyword evidence="8" id="KW-0472">Membrane</keyword>
<evidence type="ECO:0000256" key="9">
    <source>
        <dbReference type="RuleBase" id="RU363079"/>
    </source>
</evidence>
<proteinExistence type="inferred from homology"/>
<dbReference type="OrthoDB" id="1711454at2759"/>
<comment type="similarity">
    <text evidence="3 9">Belongs to the nonaspanin (TM9SF) (TC 9.A.2) family.</text>
</comment>
<evidence type="ECO:0000256" key="8">
    <source>
        <dbReference type="ARBA" id="ARBA00023136"/>
    </source>
</evidence>
<dbReference type="GO" id="GO:0072657">
    <property type="term" value="P:protein localization to membrane"/>
    <property type="evidence" value="ECO:0007669"/>
    <property type="project" value="TreeGrafter"/>
</dbReference>
<evidence type="ECO:0000256" key="1">
    <source>
        <dbReference type="ARBA" id="ARBA00004337"/>
    </source>
</evidence>
<evidence type="ECO:0000256" key="4">
    <source>
        <dbReference type="ARBA" id="ARBA00022692"/>
    </source>
</evidence>
<dbReference type="InterPro" id="IPR004240">
    <property type="entry name" value="EMP70"/>
</dbReference>
<name>A0A7J6WW31_THATH</name>
<evidence type="ECO:0000256" key="5">
    <source>
        <dbReference type="ARBA" id="ARBA00022729"/>
    </source>
</evidence>
<dbReference type="GO" id="GO:0010008">
    <property type="term" value="C:endosome membrane"/>
    <property type="evidence" value="ECO:0007669"/>
    <property type="project" value="UniProtKB-SubCell"/>
</dbReference>
<keyword evidence="7" id="KW-1133">Transmembrane helix</keyword>
<accession>A0A7J6WW31</accession>
<evidence type="ECO:0000256" key="6">
    <source>
        <dbReference type="ARBA" id="ARBA00022753"/>
    </source>
</evidence>
<evidence type="ECO:0000313" key="11">
    <source>
        <dbReference type="Proteomes" id="UP000554482"/>
    </source>
</evidence>
<reference evidence="10 11" key="1">
    <citation type="submission" date="2020-06" db="EMBL/GenBank/DDBJ databases">
        <title>Transcriptomic and genomic resources for Thalictrum thalictroides and T. hernandezii: Facilitating candidate gene discovery in an emerging model plant lineage.</title>
        <authorList>
            <person name="Arias T."/>
            <person name="Riano-Pachon D.M."/>
            <person name="Di Stilio V.S."/>
        </authorList>
    </citation>
    <scope>NUCLEOTIDE SEQUENCE [LARGE SCALE GENOMIC DNA]</scope>
    <source>
        <strain evidence="11">cv. WT478/WT964</strain>
        <tissue evidence="10">Leaves</tissue>
    </source>
</reference>
<evidence type="ECO:0000313" key="10">
    <source>
        <dbReference type="EMBL" id="KAF5201263.1"/>
    </source>
</evidence>
<keyword evidence="5" id="KW-0732">Signal</keyword>
<comment type="caution">
    <text evidence="10">The sequence shown here is derived from an EMBL/GenBank/DDBJ whole genome shotgun (WGS) entry which is preliminary data.</text>
</comment>
<keyword evidence="11" id="KW-1185">Reference proteome</keyword>
<evidence type="ECO:0000256" key="3">
    <source>
        <dbReference type="ARBA" id="ARBA00005227"/>
    </source>
</evidence>
<dbReference type="PANTHER" id="PTHR10766:SF119">
    <property type="entry name" value="TRANSMEMBRANE 9 SUPERFAMILY MEMBER 5"/>
    <property type="match status" value="1"/>
</dbReference>
<dbReference type="EMBL" id="JABWDY010009678">
    <property type="protein sequence ID" value="KAF5201263.1"/>
    <property type="molecule type" value="Genomic_DNA"/>
</dbReference>
<dbReference type="PANTHER" id="PTHR10766">
    <property type="entry name" value="TRANSMEMBRANE 9 SUPERFAMILY PROTEIN"/>
    <property type="match status" value="1"/>
</dbReference>
<organism evidence="10 11">
    <name type="scientific">Thalictrum thalictroides</name>
    <name type="common">Rue-anemone</name>
    <name type="synonym">Anemone thalictroides</name>
    <dbReference type="NCBI Taxonomy" id="46969"/>
    <lineage>
        <taxon>Eukaryota</taxon>
        <taxon>Viridiplantae</taxon>
        <taxon>Streptophyta</taxon>
        <taxon>Embryophyta</taxon>
        <taxon>Tracheophyta</taxon>
        <taxon>Spermatophyta</taxon>
        <taxon>Magnoliopsida</taxon>
        <taxon>Ranunculales</taxon>
        <taxon>Ranunculaceae</taxon>
        <taxon>Thalictroideae</taxon>
        <taxon>Thalictrum</taxon>
    </lineage>
</organism>
<dbReference type="Pfam" id="PF02990">
    <property type="entry name" value="EMP70"/>
    <property type="match status" value="1"/>
</dbReference>
<evidence type="ECO:0000256" key="7">
    <source>
        <dbReference type="ARBA" id="ARBA00022989"/>
    </source>
</evidence>
<protein>
    <recommendedName>
        <fullName evidence="9">Transmembrane 9 superfamily member</fullName>
    </recommendedName>
</protein>